<proteinExistence type="evidence at transcript level"/>
<feature type="region of interest" description="Disordered" evidence="1">
    <location>
        <begin position="139"/>
        <end position="159"/>
    </location>
</feature>
<dbReference type="Pfam" id="PF05198">
    <property type="entry name" value="IF3_N"/>
    <property type="match status" value="1"/>
</dbReference>
<feature type="compositionally biased region" description="Pro residues" evidence="1">
    <location>
        <begin position="25"/>
        <end position="45"/>
    </location>
</feature>
<feature type="domain" description="Translation initiation factor 3 N-terminal" evidence="2">
    <location>
        <begin position="75"/>
        <end position="115"/>
    </location>
</feature>
<sequence>MALRRNAGSLALRAAAYLRRHRPHPPPPLALAAPAPTPIRSPLAPPFRHFAAPPGTQTNRKRGKEEDDASAGPRMNNAIAAPFVRLVMDEGHNILPRHEALQLAIRMDMDLVEVATCYKGINTNMKVANMELAMLPESDNGQGRLDQTMINPAAETRNC</sequence>
<organism evidence="3">
    <name type="scientific">Zea mays</name>
    <name type="common">Maize</name>
    <dbReference type="NCBI Taxonomy" id="4577"/>
    <lineage>
        <taxon>Eukaryota</taxon>
        <taxon>Viridiplantae</taxon>
        <taxon>Streptophyta</taxon>
        <taxon>Embryophyta</taxon>
        <taxon>Tracheophyta</taxon>
        <taxon>Spermatophyta</taxon>
        <taxon>Magnoliopsida</taxon>
        <taxon>Liliopsida</taxon>
        <taxon>Poales</taxon>
        <taxon>Poaceae</taxon>
        <taxon>PACMAD clade</taxon>
        <taxon>Panicoideae</taxon>
        <taxon>Andropogonodae</taxon>
        <taxon>Andropogoneae</taxon>
        <taxon>Tripsacinae</taxon>
        <taxon>Zea</taxon>
    </lineage>
</organism>
<evidence type="ECO:0000259" key="2">
    <source>
        <dbReference type="Pfam" id="PF05198"/>
    </source>
</evidence>
<dbReference type="Gene3D" id="3.10.20.80">
    <property type="entry name" value="Translation initiation factor 3 (IF-3), N-terminal domain"/>
    <property type="match status" value="1"/>
</dbReference>
<dbReference type="GO" id="GO:0003743">
    <property type="term" value="F:translation initiation factor activity"/>
    <property type="evidence" value="ECO:0007669"/>
    <property type="project" value="InterPro"/>
</dbReference>
<dbReference type="InterPro" id="IPR001288">
    <property type="entry name" value="Translation_initiation_fac_3"/>
</dbReference>
<evidence type="ECO:0000256" key="1">
    <source>
        <dbReference type="SAM" id="MobiDB-lite"/>
    </source>
</evidence>
<dbReference type="PANTHER" id="PTHR10938:SF4">
    <property type="entry name" value="TRANSLATION INITIATION FACTOR IF3-1, MITOCHONDRIAL"/>
    <property type="match status" value="1"/>
</dbReference>
<reference evidence="3" key="1">
    <citation type="journal article" date="2009" name="Plant Mol. Biol.">
        <title>Insights into corn genes derived from large-scale cDNA sequencing.</title>
        <authorList>
            <person name="Alexandrov N.N."/>
            <person name="Brover V.V."/>
            <person name="Freidin S."/>
            <person name="Troukhan M.E."/>
            <person name="Tatarinova T.V."/>
            <person name="Zhang H."/>
            <person name="Swaller T.J."/>
            <person name="Lu Y.P."/>
            <person name="Bouck J."/>
            <person name="Flavell R.B."/>
            <person name="Feldmann K.A."/>
        </authorList>
    </citation>
    <scope>NUCLEOTIDE SEQUENCE</scope>
</reference>
<dbReference type="InterPro" id="IPR019814">
    <property type="entry name" value="Translation_initiation_fac_3_N"/>
</dbReference>
<dbReference type="PANTHER" id="PTHR10938">
    <property type="entry name" value="TRANSLATION INITIATION FACTOR IF-3"/>
    <property type="match status" value="1"/>
</dbReference>
<accession>B6SGV1</accession>
<dbReference type="AlphaFoldDB" id="B6SGV1"/>
<dbReference type="EMBL" id="EU951966">
    <property type="protein sequence ID" value="ACG24084.1"/>
    <property type="molecule type" value="mRNA"/>
</dbReference>
<protein>
    <recommendedName>
        <fullName evidence="2">Translation initiation factor 3 N-terminal domain-containing protein</fullName>
    </recommendedName>
</protein>
<dbReference type="InterPro" id="IPR036787">
    <property type="entry name" value="T_IF-3_N_sf"/>
</dbReference>
<name>B6SGV1_MAIZE</name>
<feature type="region of interest" description="Disordered" evidence="1">
    <location>
        <begin position="21"/>
        <end position="74"/>
    </location>
</feature>
<dbReference type="SUPFAM" id="SSF54364">
    <property type="entry name" value="Translation initiation factor IF3, N-terminal domain"/>
    <property type="match status" value="1"/>
</dbReference>
<evidence type="ECO:0000313" key="3">
    <source>
        <dbReference type="EMBL" id="ACG24084.1"/>
    </source>
</evidence>
<dbReference type="ExpressionAtlas" id="B6SGV1">
    <property type="expression patterns" value="baseline and differential"/>
</dbReference>